<feature type="transmembrane region" description="Helical" evidence="1">
    <location>
        <begin position="36"/>
        <end position="54"/>
    </location>
</feature>
<gene>
    <name evidence="2" type="ORF">CKO42_08270</name>
</gene>
<name>A0A9X0W7W7_9GAMM</name>
<dbReference type="EMBL" id="NRRY01000010">
    <property type="protein sequence ID" value="MBK1618431.1"/>
    <property type="molecule type" value="Genomic_DNA"/>
</dbReference>
<proteinExistence type="predicted"/>
<keyword evidence="1" id="KW-1133">Transmembrane helix</keyword>
<evidence type="ECO:0000313" key="3">
    <source>
        <dbReference type="Proteomes" id="UP001138768"/>
    </source>
</evidence>
<comment type="caution">
    <text evidence="2">The sequence shown here is derived from an EMBL/GenBank/DDBJ whole genome shotgun (WGS) entry which is preliminary data.</text>
</comment>
<dbReference type="AlphaFoldDB" id="A0A9X0W7W7"/>
<keyword evidence="1" id="KW-0472">Membrane</keyword>
<accession>A0A9X0W7W7</accession>
<keyword evidence="3" id="KW-1185">Reference proteome</keyword>
<protein>
    <submittedName>
        <fullName evidence="2">Uncharacterized protein</fullName>
    </submittedName>
</protein>
<evidence type="ECO:0000256" key="1">
    <source>
        <dbReference type="SAM" id="Phobius"/>
    </source>
</evidence>
<keyword evidence="1" id="KW-0812">Transmembrane</keyword>
<evidence type="ECO:0000313" key="2">
    <source>
        <dbReference type="EMBL" id="MBK1618431.1"/>
    </source>
</evidence>
<reference evidence="2 3" key="1">
    <citation type="journal article" date="2020" name="Microorganisms">
        <title>Osmotic Adaptation and Compatible Solute Biosynthesis of Phototrophic Bacteria as Revealed from Genome Analyses.</title>
        <authorList>
            <person name="Imhoff J.F."/>
            <person name="Rahn T."/>
            <person name="Kunzel S."/>
            <person name="Keller A."/>
            <person name="Neulinger S.C."/>
        </authorList>
    </citation>
    <scope>NUCLEOTIDE SEQUENCE [LARGE SCALE GENOMIC DNA]</scope>
    <source>
        <strain evidence="2 3">DSM 25653</strain>
    </source>
</reference>
<sequence length="75" mass="8330">MKHRFTQRLATLLQNDTNIGIILCLLAPPLMLIDVYGGGFVLFLGVVLIIMVRLDGGLRPADQRPVNALRTSKDR</sequence>
<dbReference type="Proteomes" id="UP001138768">
    <property type="component" value="Unassembled WGS sequence"/>
</dbReference>
<organism evidence="2 3">
    <name type="scientific">Lamprobacter modestohalophilus</name>
    <dbReference type="NCBI Taxonomy" id="1064514"/>
    <lineage>
        <taxon>Bacteria</taxon>
        <taxon>Pseudomonadati</taxon>
        <taxon>Pseudomonadota</taxon>
        <taxon>Gammaproteobacteria</taxon>
        <taxon>Chromatiales</taxon>
        <taxon>Chromatiaceae</taxon>
        <taxon>Lamprobacter</taxon>
    </lineage>
</organism>
<dbReference type="RefSeq" id="WP_200241906.1">
    <property type="nucleotide sequence ID" value="NZ_NRRY01000010.1"/>
</dbReference>